<dbReference type="Proteomes" id="UP000189981">
    <property type="component" value="Unassembled WGS sequence"/>
</dbReference>
<dbReference type="InterPro" id="IPR003661">
    <property type="entry name" value="HisK_dim/P_dom"/>
</dbReference>
<comment type="catalytic activity">
    <reaction evidence="1">
        <text>ATP + protein L-histidine = ADP + protein N-phospho-L-histidine.</text>
        <dbReference type="EC" id="2.7.13.3"/>
    </reaction>
</comment>
<dbReference type="PANTHER" id="PTHR43304:SF1">
    <property type="entry name" value="PAC DOMAIN-CONTAINING PROTEIN"/>
    <property type="match status" value="1"/>
</dbReference>
<gene>
    <name evidence="8" type="ORF">SAMN05661099_0053</name>
</gene>
<dbReference type="PANTHER" id="PTHR43304">
    <property type="entry name" value="PHYTOCHROME-LIKE PROTEIN CPH1"/>
    <property type="match status" value="1"/>
</dbReference>
<dbReference type="EC" id="2.7.13.3" evidence="2"/>
<evidence type="ECO:0000256" key="3">
    <source>
        <dbReference type="ARBA" id="ARBA00022553"/>
    </source>
</evidence>
<dbReference type="Pfam" id="PF02518">
    <property type="entry name" value="HATPase_c"/>
    <property type="match status" value="1"/>
</dbReference>
<protein>
    <recommendedName>
        <fullName evidence="2">histidine kinase</fullName>
        <ecNumber evidence="2">2.7.13.3</ecNumber>
    </recommendedName>
</protein>
<dbReference type="SUPFAM" id="SSF55785">
    <property type="entry name" value="PYP-like sensor domain (PAS domain)"/>
    <property type="match status" value="1"/>
</dbReference>
<dbReference type="InterPro" id="IPR003594">
    <property type="entry name" value="HATPase_dom"/>
</dbReference>
<reference evidence="9" key="1">
    <citation type="submission" date="2017-02" db="EMBL/GenBank/DDBJ databases">
        <authorList>
            <person name="Varghese N."/>
            <person name="Submissions S."/>
        </authorList>
    </citation>
    <scope>NUCLEOTIDE SEQUENCE [LARGE SCALE GENOMIC DNA]</scope>
    <source>
        <strain evidence="9">DSM 22385</strain>
    </source>
</reference>
<dbReference type="SUPFAM" id="SSF47384">
    <property type="entry name" value="Homodimeric domain of signal transducing histidine kinase"/>
    <property type="match status" value="1"/>
</dbReference>
<dbReference type="CDD" id="cd00130">
    <property type="entry name" value="PAS"/>
    <property type="match status" value="1"/>
</dbReference>
<evidence type="ECO:0000256" key="4">
    <source>
        <dbReference type="ARBA" id="ARBA00022679"/>
    </source>
</evidence>
<dbReference type="STRING" id="572036.SAMN05661099_0053"/>
<name>A0A1T4ZXY2_9SPHI</name>
<accession>A0A1T4ZXY2</accession>
<keyword evidence="9" id="KW-1185">Reference proteome</keyword>
<dbReference type="InterPro" id="IPR036890">
    <property type="entry name" value="HATPase_C_sf"/>
</dbReference>
<dbReference type="CDD" id="cd00082">
    <property type="entry name" value="HisKA"/>
    <property type="match status" value="1"/>
</dbReference>
<dbReference type="GO" id="GO:0000155">
    <property type="term" value="F:phosphorelay sensor kinase activity"/>
    <property type="evidence" value="ECO:0007669"/>
    <property type="project" value="InterPro"/>
</dbReference>
<feature type="domain" description="Histidine kinase" evidence="6">
    <location>
        <begin position="149"/>
        <end position="361"/>
    </location>
</feature>
<dbReference type="NCBIfam" id="TIGR00229">
    <property type="entry name" value="sensory_box"/>
    <property type="match status" value="1"/>
</dbReference>
<dbReference type="SMART" id="SM00091">
    <property type="entry name" value="PAS"/>
    <property type="match status" value="1"/>
</dbReference>
<sequence length="361" mass="41087">MNDSDQPSDPLYKFEHFFELSPDLLCIAGFDGYFRRINPAVSKVLGYTNEELLSQPISNFVYDEDKIITKASREVVLNSVPLLNFENRYQTKDGEIVWLSWTSMPSPKDELVYAIAKNVTAKKKLEEERNQHVEYLTGINRELKHLSYTTSHDLRSPVNNLISLFSLLDVDKISDPEIREYIEVLKTTTDSLSEVLNNSVDVLIKKDRLPVDTEEVCISHSLKSVLISIHSLMDVSRVNLTTNFAAFDQVKFNRAYLDSIFLNLITNSVKYARPGVTPVITIETAINSGIKQLIFTDNGMGFDMDKVKDKIFGLNQKFHDHNDSKGIGLYLVYNHVTNLKGTIDVTSKINEGTRFVITFKD</sequence>
<dbReference type="AlphaFoldDB" id="A0A1T4ZXY2"/>
<dbReference type="RefSeq" id="WP_079700571.1">
    <property type="nucleotide sequence ID" value="NZ_FUYR01000001.1"/>
</dbReference>
<keyword evidence="4" id="KW-0808">Transferase</keyword>
<dbReference type="Gene3D" id="3.30.450.20">
    <property type="entry name" value="PAS domain"/>
    <property type="match status" value="1"/>
</dbReference>
<dbReference type="Gene3D" id="3.30.565.10">
    <property type="entry name" value="Histidine kinase-like ATPase, C-terminal domain"/>
    <property type="match status" value="1"/>
</dbReference>
<evidence type="ECO:0000313" key="9">
    <source>
        <dbReference type="Proteomes" id="UP000189981"/>
    </source>
</evidence>
<evidence type="ECO:0000259" key="7">
    <source>
        <dbReference type="PROSITE" id="PS50112"/>
    </source>
</evidence>
<dbReference type="EMBL" id="FUYR01000001">
    <property type="protein sequence ID" value="SKB27359.1"/>
    <property type="molecule type" value="Genomic_DNA"/>
</dbReference>
<dbReference type="InterPro" id="IPR035965">
    <property type="entry name" value="PAS-like_dom_sf"/>
</dbReference>
<dbReference type="InterPro" id="IPR005467">
    <property type="entry name" value="His_kinase_dom"/>
</dbReference>
<dbReference type="SMART" id="SM00387">
    <property type="entry name" value="HATPase_c"/>
    <property type="match status" value="1"/>
</dbReference>
<keyword evidence="3" id="KW-0597">Phosphoprotein</keyword>
<feature type="domain" description="PAS" evidence="7">
    <location>
        <begin position="31"/>
        <end position="80"/>
    </location>
</feature>
<dbReference type="InterPro" id="IPR000014">
    <property type="entry name" value="PAS"/>
</dbReference>
<dbReference type="InterPro" id="IPR013655">
    <property type="entry name" value="PAS_fold_3"/>
</dbReference>
<dbReference type="PROSITE" id="PS50112">
    <property type="entry name" value="PAS"/>
    <property type="match status" value="1"/>
</dbReference>
<dbReference type="Pfam" id="PF08447">
    <property type="entry name" value="PAS_3"/>
    <property type="match status" value="1"/>
</dbReference>
<dbReference type="InterPro" id="IPR052162">
    <property type="entry name" value="Sensor_kinase/Photoreceptor"/>
</dbReference>
<evidence type="ECO:0000256" key="2">
    <source>
        <dbReference type="ARBA" id="ARBA00012438"/>
    </source>
</evidence>
<evidence type="ECO:0000256" key="1">
    <source>
        <dbReference type="ARBA" id="ARBA00000085"/>
    </source>
</evidence>
<dbReference type="Gene3D" id="1.10.287.130">
    <property type="match status" value="1"/>
</dbReference>
<evidence type="ECO:0000256" key="5">
    <source>
        <dbReference type="ARBA" id="ARBA00022777"/>
    </source>
</evidence>
<organism evidence="8 9">
    <name type="scientific">Daejeonella lutea</name>
    <dbReference type="NCBI Taxonomy" id="572036"/>
    <lineage>
        <taxon>Bacteria</taxon>
        <taxon>Pseudomonadati</taxon>
        <taxon>Bacteroidota</taxon>
        <taxon>Sphingobacteriia</taxon>
        <taxon>Sphingobacteriales</taxon>
        <taxon>Sphingobacteriaceae</taxon>
        <taxon>Daejeonella</taxon>
    </lineage>
</organism>
<dbReference type="InterPro" id="IPR036097">
    <property type="entry name" value="HisK_dim/P_sf"/>
</dbReference>
<evidence type="ECO:0000313" key="8">
    <source>
        <dbReference type="EMBL" id="SKB27359.1"/>
    </source>
</evidence>
<evidence type="ECO:0000259" key="6">
    <source>
        <dbReference type="PROSITE" id="PS50109"/>
    </source>
</evidence>
<dbReference type="SUPFAM" id="SSF55874">
    <property type="entry name" value="ATPase domain of HSP90 chaperone/DNA topoisomerase II/histidine kinase"/>
    <property type="match status" value="1"/>
</dbReference>
<proteinExistence type="predicted"/>
<dbReference type="PROSITE" id="PS50109">
    <property type="entry name" value="HIS_KIN"/>
    <property type="match status" value="1"/>
</dbReference>
<dbReference type="OrthoDB" id="1522284at2"/>
<keyword evidence="5" id="KW-0418">Kinase</keyword>